<accession>A0A6J4RI88</accession>
<proteinExistence type="predicted"/>
<feature type="compositionally biased region" description="Basic and acidic residues" evidence="1">
    <location>
        <begin position="1"/>
        <end position="10"/>
    </location>
</feature>
<organism evidence="2">
    <name type="scientific">uncultured Solirubrobacteraceae bacterium</name>
    <dbReference type="NCBI Taxonomy" id="1162706"/>
    <lineage>
        <taxon>Bacteria</taxon>
        <taxon>Bacillati</taxon>
        <taxon>Actinomycetota</taxon>
        <taxon>Thermoleophilia</taxon>
        <taxon>Solirubrobacterales</taxon>
        <taxon>Solirubrobacteraceae</taxon>
        <taxon>environmental samples</taxon>
    </lineage>
</organism>
<feature type="compositionally biased region" description="Basic and acidic residues" evidence="1">
    <location>
        <begin position="47"/>
        <end position="59"/>
    </location>
</feature>
<protein>
    <submittedName>
        <fullName evidence="2">Uncharacterized protein</fullName>
    </submittedName>
</protein>
<feature type="compositionally biased region" description="Basic residues" evidence="1">
    <location>
        <begin position="11"/>
        <end position="24"/>
    </location>
</feature>
<sequence length="144" mass="16202">ARRVAHPGDRRHARAAVAHRRRPVAPRPLVAEGRAHRGRPARRVHRGHADEEGPRDPRGLPHRRGRAPAAVRVDAGRRGDAVRALPVAQRGRRRPRDRGRRHPRHADRPAEAPRPVARRRRLHAQARDAQAARRGARRAGGARM</sequence>
<feature type="compositionally biased region" description="Basic residues" evidence="1">
    <location>
        <begin position="36"/>
        <end position="46"/>
    </location>
</feature>
<evidence type="ECO:0000313" key="2">
    <source>
        <dbReference type="EMBL" id="CAA9474463.1"/>
    </source>
</evidence>
<name>A0A6J4RI88_9ACTN</name>
<feature type="compositionally biased region" description="Basic residues" evidence="1">
    <location>
        <begin position="90"/>
        <end position="105"/>
    </location>
</feature>
<dbReference type="EMBL" id="CADCVT010000023">
    <property type="protein sequence ID" value="CAA9474463.1"/>
    <property type="molecule type" value="Genomic_DNA"/>
</dbReference>
<feature type="non-terminal residue" evidence="2">
    <location>
        <position position="144"/>
    </location>
</feature>
<evidence type="ECO:0000256" key="1">
    <source>
        <dbReference type="SAM" id="MobiDB-lite"/>
    </source>
</evidence>
<reference evidence="2" key="1">
    <citation type="submission" date="2020-02" db="EMBL/GenBank/DDBJ databases">
        <authorList>
            <person name="Meier V. D."/>
        </authorList>
    </citation>
    <scope>NUCLEOTIDE SEQUENCE</scope>
    <source>
        <strain evidence="2">AVDCRST_MAG85</strain>
    </source>
</reference>
<feature type="region of interest" description="Disordered" evidence="1">
    <location>
        <begin position="1"/>
        <end position="144"/>
    </location>
</feature>
<dbReference type="AlphaFoldDB" id="A0A6J4RI88"/>
<feature type="non-terminal residue" evidence="2">
    <location>
        <position position="1"/>
    </location>
</feature>
<feature type="compositionally biased region" description="Low complexity" evidence="1">
    <location>
        <begin position="127"/>
        <end position="144"/>
    </location>
</feature>
<gene>
    <name evidence="2" type="ORF">AVDCRST_MAG85-195</name>
</gene>